<dbReference type="SUPFAM" id="SSF52172">
    <property type="entry name" value="CheY-like"/>
    <property type="match status" value="1"/>
</dbReference>
<evidence type="ECO:0000313" key="10">
    <source>
        <dbReference type="Proteomes" id="UP000807785"/>
    </source>
</evidence>
<dbReference type="Proteomes" id="UP000807785">
    <property type="component" value="Unassembled WGS sequence"/>
</dbReference>
<evidence type="ECO:0000259" key="7">
    <source>
        <dbReference type="PROSITE" id="PS50110"/>
    </source>
</evidence>
<evidence type="ECO:0000256" key="5">
    <source>
        <dbReference type="ARBA" id="ARBA00023163"/>
    </source>
</evidence>
<evidence type="ECO:0000313" key="9">
    <source>
        <dbReference type="EMBL" id="MBK6972580.1"/>
    </source>
</evidence>
<evidence type="ECO:0000256" key="4">
    <source>
        <dbReference type="ARBA" id="ARBA00023125"/>
    </source>
</evidence>
<dbReference type="EMBL" id="JADJEV010000003">
    <property type="protein sequence ID" value="MBK6972580.1"/>
    <property type="molecule type" value="Genomic_DNA"/>
</dbReference>
<dbReference type="InterPro" id="IPR029787">
    <property type="entry name" value="Nucleotide_cyclase"/>
</dbReference>
<dbReference type="Gene3D" id="3.30.70.270">
    <property type="match status" value="1"/>
</dbReference>
<evidence type="ECO:0000256" key="2">
    <source>
        <dbReference type="ARBA" id="ARBA00023012"/>
    </source>
</evidence>
<dbReference type="AlphaFoldDB" id="A0A9D7HTD7"/>
<accession>A0A9D7HTD7</accession>
<feature type="domain" description="GGDEF" evidence="8">
    <location>
        <begin position="291"/>
        <end position="439"/>
    </location>
</feature>
<feature type="modified residue" description="4-aspartylphosphate" evidence="6">
    <location>
        <position position="60"/>
    </location>
</feature>
<dbReference type="NCBIfam" id="TIGR00254">
    <property type="entry name" value="GGDEF"/>
    <property type="match status" value="2"/>
</dbReference>
<dbReference type="SMART" id="SM00267">
    <property type="entry name" value="GGDEF"/>
    <property type="match status" value="1"/>
</dbReference>
<dbReference type="InterPro" id="IPR013656">
    <property type="entry name" value="PAS_4"/>
</dbReference>
<keyword evidence="3" id="KW-0805">Transcription regulation</keyword>
<sequence>MKTTAPGTQPHALVVDDDDMIRMLLDETLTQAGFAVRLAEDGEQALALFGESMPDLVLLDVDMPGLDGFTVCQRIRERADAAMVPVIMVTGMNDLESINRAYESGATDFVAKPINWPVLGKRAHYVLRSARAALGLLAAQQRIRAMLDAIPDAILVLDAEGVCREFKPGPELDGLALPELASGCRLADLLGGEQLERGLAHVTAVIASGEPRSVVFPLDCHGRTDKYLEARIVRSGDDEVLCVLRDVTAQHQSENRIRQLAYFDTLTGMPNRLQFQERLAAGLERARADSQELALLFIDLDGFKEINDSLGHHAGDRLLQIVAERLREGMRPGDIVARPAGEGGTRGDTTLARLGGDEFTVVLPGLAGAEVAERVAERVRALVSEPVDLDGHRRVVTASIGIAVYPADGGDSATLIKHADVAMYRAKGDGRNCWRRYQR</sequence>
<dbReference type="PROSITE" id="PS50887">
    <property type="entry name" value="GGDEF"/>
    <property type="match status" value="1"/>
</dbReference>
<dbReference type="PANTHER" id="PTHR46663:SF3">
    <property type="entry name" value="SLL0267 PROTEIN"/>
    <property type="match status" value="1"/>
</dbReference>
<proteinExistence type="predicted"/>
<dbReference type="PROSITE" id="PS50110">
    <property type="entry name" value="RESPONSE_REGULATORY"/>
    <property type="match status" value="1"/>
</dbReference>
<name>A0A9D7HTD7_9PROT</name>
<evidence type="ECO:0000256" key="1">
    <source>
        <dbReference type="ARBA" id="ARBA00022553"/>
    </source>
</evidence>
<dbReference type="InterPro" id="IPR043128">
    <property type="entry name" value="Rev_trsase/Diguanyl_cyclase"/>
</dbReference>
<dbReference type="FunFam" id="3.40.50.2300:FF:000001">
    <property type="entry name" value="DNA-binding response regulator PhoB"/>
    <property type="match status" value="1"/>
</dbReference>
<organism evidence="9 10">
    <name type="scientific">Candidatus Methylophosphatis roskildensis</name>
    <dbReference type="NCBI Taxonomy" id="2899263"/>
    <lineage>
        <taxon>Bacteria</taxon>
        <taxon>Pseudomonadati</taxon>
        <taxon>Pseudomonadota</taxon>
        <taxon>Betaproteobacteria</taxon>
        <taxon>Nitrosomonadales</taxon>
        <taxon>Sterolibacteriaceae</taxon>
        <taxon>Candidatus Methylophosphatis</taxon>
    </lineage>
</organism>
<dbReference type="PANTHER" id="PTHR46663">
    <property type="entry name" value="DIGUANYLATE CYCLASE DGCT-RELATED"/>
    <property type="match status" value="1"/>
</dbReference>
<evidence type="ECO:0000256" key="3">
    <source>
        <dbReference type="ARBA" id="ARBA00023015"/>
    </source>
</evidence>
<protein>
    <submittedName>
        <fullName evidence="9">Diguanylate cyclase</fullName>
    </submittedName>
</protein>
<dbReference type="Gene3D" id="3.30.450.20">
    <property type="entry name" value="PAS domain"/>
    <property type="match status" value="1"/>
</dbReference>
<keyword evidence="5" id="KW-0804">Transcription</keyword>
<dbReference type="SMART" id="SM00448">
    <property type="entry name" value="REC"/>
    <property type="match status" value="1"/>
</dbReference>
<evidence type="ECO:0000259" key="8">
    <source>
        <dbReference type="PROSITE" id="PS50887"/>
    </source>
</evidence>
<gene>
    <name evidence="9" type="ORF">IPH26_06385</name>
</gene>
<keyword evidence="2" id="KW-0902">Two-component regulatory system</keyword>
<dbReference type="Pfam" id="PF08448">
    <property type="entry name" value="PAS_4"/>
    <property type="match status" value="1"/>
</dbReference>
<dbReference type="Pfam" id="PF00072">
    <property type="entry name" value="Response_reg"/>
    <property type="match status" value="1"/>
</dbReference>
<dbReference type="Gene3D" id="3.40.50.2300">
    <property type="match status" value="1"/>
</dbReference>
<comment type="caution">
    <text evidence="9">The sequence shown here is derived from an EMBL/GenBank/DDBJ whole genome shotgun (WGS) entry which is preliminary data.</text>
</comment>
<dbReference type="InterPro" id="IPR035965">
    <property type="entry name" value="PAS-like_dom_sf"/>
</dbReference>
<dbReference type="InterPro" id="IPR052163">
    <property type="entry name" value="DGC-Regulatory_Protein"/>
</dbReference>
<dbReference type="SUPFAM" id="SSF55785">
    <property type="entry name" value="PYP-like sensor domain (PAS domain)"/>
    <property type="match status" value="1"/>
</dbReference>
<reference evidence="9" key="1">
    <citation type="submission" date="2020-10" db="EMBL/GenBank/DDBJ databases">
        <title>Connecting structure to function with the recovery of over 1000 high-quality activated sludge metagenome-assembled genomes encoding full-length rRNA genes using long-read sequencing.</title>
        <authorList>
            <person name="Singleton C.M."/>
            <person name="Petriglieri F."/>
            <person name="Kristensen J.M."/>
            <person name="Kirkegaard R.H."/>
            <person name="Michaelsen T.Y."/>
            <person name="Andersen M.H."/>
            <person name="Karst S.M."/>
            <person name="Dueholm M.S."/>
            <person name="Nielsen P.H."/>
            <person name="Albertsen M."/>
        </authorList>
    </citation>
    <scope>NUCLEOTIDE SEQUENCE</scope>
    <source>
        <strain evidence="9">Bjer_18-Q3-R1-45_BAT3C.347</strain>
    </source>
</reference>
<dbReference type="InterPro" id="IPR001789">
    <property type="entry name" value="Sig_transdc_resp-reg_receiver"/>
</dbReference>
<dbReference type="GO" id="GO:0003677">
    <property type="term" value="F:DNA binding"/>
    <property type="evidence" value="ECO:0007669"/>
    <property type="project" value="UniProtKB-KW"/>
</dbReference>
<feature type="domain" description="Response regulatory" evidence="7">
    <location>
        <begin position="11"/>
        <end position="127"/>
    </location>
</feature>
<dbReference type="CDD" id="cd01949">
    <property type="entry name" value="GGDEF"/>
    <property type="match status" value="1"/>
</dbReference>
<dbReference type="Pfam" id="PF00990">
    <property type="entry name" value="GGDEF"/>
    <property type="match status" value="2"/>
</dbReference>
<dbReference type="InterPro" id="IPR000160">
    <property type="entry name" value="GGDEF_dom"/>
</dbReference>
<evidence type="ECO:0000256" key="6">
    <source>
        <dbReference type="PROSITE-ProRule" id="PRU00169"/>
    </source>
</evidence>
<dbReference type="GO" id="GO:0000160">
    <property type="term" value="P:phosphorelay signal transduction system"/>
    <property type="evidence" value="ECO:0007669"/>
    <property type="project" value="UniProtKB-KW"/>
</dbReference>
<keyword evidence="1 6" id="KW-0597">Phosphoprotein</keyword>
<keyword evidence="4" id="KW-0238">DNA-binding</keyword>
<dbReference type="SUPFAM" id="SSF55073">
    <property type="entry name" value="Nucleotide cyclase"/>
    <property type="match status" value="2"/>
</dbReference>
<dbReference type="InterPro" id="IPR011006">
    <property type="entry name" value="CheY-like_superfamily"/>
</dbReference>